<dbReference type="PANTHER" id="PTHR46796">
    <property type="entry name" value="HTH-TYPE TRANSCRIPTIONAL ACTIVATOR RHAS-RELATED"/>
    <property type="match status" value="1"/>
</dbReference>
<comment type="caution">
    <text evidence="6">The sequence shown here is derived from an EMBL/GenBank/DDBJ whole genome shotgun (WGS) entry which is preliminary data.</text>
</comment>
<dbReference type="AlphaFoldDB" id="A0A9Q2W578"/>
<evidence type="ECO:0000313" key="7">
    <source>
        <dbReference type="Proteomes" id="UP000709437"/>
    </source>
</evidence>
<accession>A0A9Q2W578</accession>
<evidence type="ECO:0000256" key="1">
    <source>
        <dbReference type="ARBA" id="ARBA00023015"/>
    </source>
</evidence>
<feature type="domain" description="HTH araC/xylS-type" evidence="5">
    <location>
        <begin position="23"/>
        <end position="125"/>
    </location>
</feature>
<organism evidence="6 7">
    <name type="scientific">Curtobacterium flaccumfaciens pv. flaccumfaciens</name>
    <dbReference type="NCBI Taxonomy" id="138532"/>
    <lineage>
        <taxon>Bacteria</taxon>
        <taxon>Bacillati</taxon>
        <taxon>Actinomycetota</taxon>
        <taxon>Actinomycetes</taxon>
        <taxon>Micrococcales</taxon>
        <taxon>Microbacteriaceae</taxon>
        <taxon>Curtobacterium</taxon>
    </lineage>
</organism>
<name>A0A9Q2W578_9MICO</name>
<dbReference type="InterPro" id="IPR009057">
    <property type="entry name" value="Homeodomain-like_sf"/>
</dbReference>
<dbReference type="Proteomes" id="UP000709437">
    <property type="component" value="Unassembled WGS sequence"/>
</dbReference>
<feature type="region of interest" description="Disordered" evidence="4">
    <location>
        <begin position="224"/>
        <end position="251"/>
    </location>
</feature>
<evidence type="ECO:0000256" key="3">
    <source>
        <dbReference type="ARBA" id="ARBA00023163"/>
    </source>
</evidence>
<reference evidence="6" key="1">
    <citation type="submission" date="2021-05" db="EMBL/GenBank/DDBJ databases">
        <title>Whole genome sequence of Curtobacterium flaccumfaciens pv. flaccumfaciens strain CFBP 3417.</title>
        <authorList>
            <person name="Osdaghi E."/>
            <person name="Taghouti G."/>
            <person name="Portier P."/>
            <person name="Fazliarab A."/>
            <person name="Taghavi S.M."/>
            <person name="Briand M."/>
            <person name="Le-Saux M."/>
            <person name="Jacques M.-A."/>
        </authorList>
    </citation>
    <scope>NUCLEOTIDE SEQUENCE</scope>
    <source>
        <strain evidence="6">CFBP 3417</strain>
    </source>
</reference>
<feature type="region of interest" description="Disordered" evidence="4">
    <location>
        <begin position="123"/>
        <end position="143"/>
    </location>
</feature>
<dbReference type="GO" id="GO:0043565">
    <property type="term" value="F:sequence-specific DNA binding"/>
    <property type="evidence" value="ECO:0007669"/>
    <property type="project" value="InterPro"/>
</dbReference>
<evidence type="ECO:0000256" key="2">
    <source>
        <dbReference type="ARBA" id="ARBA00023125"/>
    </source>
</evidence>
<dbReference type="SMART" id="SM00342">
    <property type="entry name" value="HTH_ARAC"/>
    <property type="match status" value="1"/>
</dbReference>
<dbReference type="PANTHER" id="PTHR46796:SF12">
    <property type="entry name" value="HTH-TYPE DNA-BINDING TRANSCRIPTIONAL ACTIVATOR EUTR"/>
    <property type="match status" value="1"/>
</dbReference>
<dbReference type="InterPro" id="IPR050204">
    <property type="entry name" value="AraC_XylS_family_regulators"/>
</dbReference>
<keyword evidence="2" id="KW-0238">DNA-binding</keyword>
<dbReference type="PROSITE" id="PS01124">
    <property type="entry name" value="HTH_ARAC_FAMILY_2"/>
    <property type="match status" value="1"/>
</dbReference>
<sequence>MDQAPTTASGPEHGGARLSRTVHEALRFVHAHAREAISVPDIAAAANLSTRGLQSAFRRELQTSPASYLRGVRLEGVRRDLLSMTPADRRTIADVAKHWHFSNAGRMAAEYRAAFGTAPSAALRSFDPADPDPRATPDLGVPPGEGSRFRIVLDCEVEIEDADATFASALRRAQGDDHPWHGYDPDGSTADVVAFLLASAVRGVAGDTSGIRLRAVNPMLRAPDQHGGYPSAELPPWSAPGHPGRPDGPTA</sequence>
<dbReference type="RefSeq" id="WP_214562452.1">
    <property type="nucleotide sequence ID" value="NZ_JAHEWX010000004.1"/>
</dbReference>
<keyword evidence="1" id="KW-0805">Transcription regulation</keyword>
<gene>
    <name evidence="6" type="ORF">KK103_04705</name>
</gene>
<dbReference type="EMBL" id="JAHEWX010000004">
    <property type="protein sequence ID" value="MBT1541053.1"/>
    <property type="molecule type" value="Genomic_DNA"/>
</dbReference>
<evidence type="ECO:0000313" key="6">
    <source>
        <dbReference type="EMBL" id="MBT1541053.1"/>
    </source>
</evidence>
<keyword evidence="3" id="KW-0804">Transcription</keyword>
<dbReference type="Gene3D" id="1.10.10.60">
    <property type="entry name" value="Homeodomain-like"/>
    <property type="match status" value="1"/>
</dbReference>
<evidence type="ECO:0000256" key="4">
    <source>
        <dbReference type="SAM" id="MobiDB-lite"/>
    </source>
</evidence>
<protein>
    <submittedName>
        <fullName evidence="6">AraC family transcriptional regulator</fullName>
    </submittedName>
</protein>
<proteinExistence type="predicted"/>
<dbReference type="GO" id="GO:0003700">
    <property type="term" value="F:DNA-binding transcription factor activity"/>
    <property type="evidence" value="ECO:0007669"/>
    <property type="project" value="InterPro"/>
</dbReference>
<evidence type="ECO:0000259" key="5">
    <source>
        <dbReference type="PROSITE" id="PS01124"/>
    </source>
</evidence>
<dbReference type="Pfam" id="PF12833">
    <property type="entry name" value="HTH_18"/>
    <property type="match status" value="1"/>
</dbReference>
<dbReference type="InterPro" id="IPR018060">
    <property type="entry name" value="HTH_AraC"/>
</dbReference>
<dbReference type="SUPFAM" id="SSF46689">
    <property type="entry name" value="Homeodomain-like"/>
    <property type="match status" value="1"/>
</dbReference>